<dbReference type="EMBL" id="JABWMJ010000001">
    <property type="protein sequence ID" value="NUZ04676.1"/>
    <property type="molecule type" value="Genomic_DNA"/>
</dbReference>
<sequence length="353" mass="37996">MDNLGFTVLRQIPLEHLANIASGLFTVHGGVIRDQGGRIVAHLALPALSGIANTLPGLNVLGGLVQSYQLHEISETVKEVLAISLANTALSGLGLAVSLAGFAYVTHRLNGIDQRIAEVKGWLKSATEGQLKAAVADLGHAARSSESQIRQQLMLSAKTTFTSLAHHYRHQAASAKVLSEIEICEDYSVTAMLGAVMCASDLGLHEAARDDMRAFRAEWAGMARAQIKRLLDLHNAPQLLDGRYATVLPAADLIRVLDFADGEARGLQRIDDLRKGYSGAKAFATGWRTIGDDTIAYARKLRARDDVLASYDEHFGLLAAQRIGASDFARLVAQVTQGGAFRVLMLERPRLAA</sequence>
<comment type="caution">
    <text evidence="1">The sequence shown here is derived from an EMBL/GenBank/DDBJ whole genome shotgun (WGS) entry which is preliminary data.</text>
</comment>
<dbReference type="Proteomes" id="UP000529637">
    <property type="component" value="Unassembled WGS sequence"/>
</dbReference>
<protein>
    <submittedName>
        <fullName evidence="1">Uncharacterized protein</fullName>
    </submittedName>
</protein>
<organism evidence="1 2">
    <name type="scientific">Piscinibacter koreensis</name>
    <dbReference type="NCBI Taxonomy" id="2742824"/>
    <lineage>
        <taxon>Bacteria</taxon>
        <taxon>Pseudomonadati</taxon>
        <taxon>Pseudomonadota</taxon>
        <taxon>Betaproteobacteria</taxon>
        <taxon>Burkholderiales</taxon>
        <taxon>Sphaerotilaceae</taxon>
        <taxon>Piscinibacter</taxon>
    </lineage>
</organism>
<dbReference type="AlphaFoldDB" id="A0A7Y6NKC3"/>
<evidence type="ECO:0000313" key="1">
    <source>
        <dbReference type="EMBL" id="NUZ04676.1"/>
    </source>
</evidence>
<evidence type="ECO:0000313" key="2">
    <source>
        <dbReference type="Proteomes" id="UP000529637"/>
    </source>
</evidence>
<reference evidence="1 2" key="1">
    <citation type="submission" date="2020-06" db="EMBL/GenBank/DDBJ databases">
        <title>Schlegella sp. ID0723 isolated from air conditioner.</title>
        <authorList>
            <person name="Kim D.Y."/>
            <person name="Kim D.-U."/>
        </authorList>
    </citation>
    <scope>NUCLEOTIDE SEQUENCE [LARGE SCALE GENOMIC DNA]</scope>
    <source>
        <strain evidence="1 2">ID0723</strain>
    </source>
</reference>
<dbReference type="RefSeq" id="WP_176065796.1">
    <property type="nucleotide sequence ID" value="NZ_JABWMJ010000001.1"/>
</dbReference>
<accession>A0A7Y6NKC3</accession>
<proteinExistence type="predicted"/>
<name>A0A7Y6NKC3_9BURK</name>
<keyword evidence="2" id="KW-1185">Reference proteome</keyword>
<gene>
    <name evidence="1" type="ORF">HQN59_02770</name>
</gene>